<dbReference type="CDD" id="cd01838">
    <property type="entry name" value="Isoamyl_acetate_hydrolase_like"/>
    <property type="match status" value="1"/>
</dbReference>
<evidence type="ECO:0000259" key="1">
    <source>
        <dbReference type="Pfam" id="PF13472"/>
    </source>
</evidence>
<dbReference type="PANTHER" id="PTHR14209:SF10">
    <property type="entry name" value="SGNH HYDROLASE-TYPE ESTERASE DOMAIN-CONTAINING PROTEIN"/>
    <property type="match status" value="1"/>
</dbReference>
<dbReference type="Pfam" id="PF13472">
    <property type="entry name" value="Lipase_GDSL_2"/>
    <property type="match status" value="1"/>
</dbReference>
<dbReference type="InterPro" id="IPR045136">
    <property type="entry name" value="Iah1-like"/>
</dbReference>
<protein>
    <recommendedName>
        <fullName evidence="1">SGNH hydrolase-type esterase domain-containing protein</fullName>
    </recommendedName>
</protein>
<dbReference type="InterPro" id="IPR036514">
    <property type="entry name" value="SGNH_hydro_sf"/>
</dbReference>
<evidence type="ECO:0000313" key="2">
    <source>
        <dbReference type="EMBL" id="KAK8561661.1"/>
    </source>
</evidence>
<feature type="domain" description="SGNH hydrolase-type esterase" evidence="1">
    <location>
        <begin position="11"/>
        <end position="193"/>
    </location>
</feature>
<dbReference type="Proteomes" id="UP001472677">
    <property type="component" value="Unassembled WGS sequence"/>
</dbReference>
<organism evidence="2 3">
    <name type="scientific">Hibiscus sabdariffa</name>
    <name type="common">roselle</name>
    <dbReference type="NCBI Taxonomy" id="183260"/>
    <lineage>
        <taxon>Eukaryota</taxon>
        <taxon>Viridiplantae</taxon>
        <taxon>Streptophyta</taxon>
        <taxon>Embryophyta</taxon>
        <taxon>Tracheophyta</taxon>
        <taxon>Spermatophyta</taxon>
        <taxon>Magnoliopsida</taxon>
        <taxon>eudicotyledons</taxon>
        <taxon>Gunneridae</taxon>
        <taxon>Pentapetalae</taxon>
        <taxon>rosids</taxon>
        <taxon>malvids</taxon>
        <taxon>Malvales</taxon>
        <taxon>Malvaceae</taxon>
        <taxon>Malvoideae</taxon>
        <taxon>Hibiscus</taxon>
    </lineage>
</organism>
<dbReference type="Gene3D" id="3.40.50.1110">
    <property type="entry name" value="SGNH hydrolase"/>
    <property type="match status" value="1"/>
</dbReference>
<reference evidence="2 3" key="1">
    <citation type="journal article" date="2024" name="G3 (Bethesda)">
        <title>Genome assembly of Hibiscus sabdariffa L. provides insights into metabolisms of medicinal natural products.</title>
        <authorList>
            <person name="Kim T."/>
        </authorList>
    </citation>
    <scope>NUCLEOTIDE SEQUENCE [LARGE SCALE GENOMIC DNA]</scope>
    <source>
        <strain evidence="2">TK-2024</strain>
        <tissue evidence="2">Old leaves</tissue>
    </source>
</reference>
<dbReference type="SUPFAM" id="SSF52266">
    <property type="entry name" value="SGNH hydrolase"/>
    <property type="match status" value="1"/>
</dbReference>
<dbReference type="EMBL" id="JBBPBM010000013">
    <property type="protein sequence ID" value="KAK8561661.1"/>
    <property type="molecule type" value="Genomic_DNA"/>
</dbReference>
<name>A0ABR2ELV2_9ROSI</name>
<dbReference type="InterPro" id="IPR013830">
    <property type="entry name" value="SGNH_hydro"/>
</dbReference>
<proteinExistence type="predicted"/>
<gene>
    <name evidence="2" type="ORF">V6N12_048725</name>
</gene>
<comment type="caution">
    <text evidence="2">The sequence shown here is derived from an EMBL/GenBank/DDBJ whole genome shotgun (WGS) entry which is preliminary data.</text>
</comment>
<evidence type="ECO:0000313" key="3">
    <source>
        <dbReference type="Proteomes" id="UP001472677"/>
    </source>
</evidence>
<dbReference type="PANTHER" id="PTHR14209">
    <property type="entry name" value="ISOAMYL ACETATE-HYDROLYZING ESTERASE 1"/>
    <property type="match status" value="1"/>
</dbReference>
<accession>A0ABR2ELV2</accession>
<keyword evidence="3" id="KW-1185">Reference proteome</keyword>
<sequence>MIGPPRPLFVLFGSSIVQFSFSNEGWGAILAHAYARKADIVVRGYAGWNTRRALEVLHKIFPQDAVVQPSLVIVYFGGNDSIEPHPSGLGPHVPLPEYTLNMRKIALHLKGLSEKTRVMFLSTPPVNEEQMREVLGVTSRTNEGSRIYSEACLELCRELDIKCVDLWNTIQQRQDWKTTCFVDGIHFSSEGSKLVAEEILKAMEEADWEPSLSCTSLPTEFDQDSIYDLLGLDGNSINVSNLQIPP</sequence>